<proteinExistence type="predicted"/>
<organism evidence="3 5">
    <name type="scientific">Haematococcus lacustris</name>
    <name type="common">Green alga</name>
    <name type="synonym">Haematococcus pluvialis</name>
    <dbReference type="NCBI Taxonomy" id="44745"/>
    <lineage>
        <taxon>Eukaryota</taxon>
        <taxon>Viridiplantae</taxon>
        <taxon>Chlorophyta</taxon>
        <taxon>core chlorophytes</taxon>
        <taxon>Chlorophyceae</taxon>
        <taxon>CS clade</taxon>
        <taxon>Chlamydomonadales</taxon>
        <taxon>Haematococcaceae</taxon>
        <taxon>Haematococcus</taxon>
    </lineage>
</organism>
<dbReference type="Gene3D" id="3.40.30.10">
    <property type="entry name" value="Glutaredoxin"/>
    <property type="match status" value="1"/>
</dbReference>
<sequence length="73" mass="8193">MIAPELEKMAEEWGDKVVMSKIDCTTIPENKKWAMGQSVKALPTFLLFKEGKRVNDMTGAKAANLKKLIEAHM</sequence>
<dbReference type="CDD" id="cd02947">
    <property type="entry name" value="TRX_family"/>
    <property type="match status" value="1"/>
</dbReference>
<dbReference type="PANTHER" id="PTHR46115">
    <property type="entry name" value="THIOREDOXIN-LIKE PROTEIN 1"/>
    <property type="match status" value="1"/>
</dbReference>
<dbReference type="EMBL" id="BLLF01000641">
    <property type="protein sequence ID" value="GFH13688.1"/>
    <property type="molecule type" value="Genomic_DNA"/>
</dbReference>
<dbReference type="InterPro" id="IPR036249">
    <property type="entry name" value="Thioredoxin-like_sf"/>
</dbReference>
<keyword evidence="5" id="KW-1185">Reference proteome</keyword>
<evidence type="ECO:0000313" key="3">
    <source>
        <dbReference type="EMBL" id="GFH10937.1"/>
    </source>
</evidence>
<accession>A0A699YKZ5</accession>
<dbReference type="Pfam" id="PF00085">
    <property type="entry name" value="Thioredoxin"/>
    <property type="match status" value="1"/>
</dbReference>
<evidence type="ECO:0000313" key="5">
    <source>
        <dbReference type="Proteomes" id="UP000485058"/>
    </source>
</evidence>
<dbReference type="AlphaFoldDB" id="A0A699YKZ5"/>
<feature type="domain" description="Thioredoxin" evidence="2">
    <location>
        <begin position="1"/>
        <end position="70"/>
    </location>
</feature>
<comment type="caution">
    <text evidence="3">The sequence shown here is derived from an EMBL/GenBank/DDBJ whole genome shotgun (WGS) entry which is preliminary data.</text>
</comment>
<dbReference type="EMBL" id="BLLF01000360">
    <property type="protein sequence ID" value="GFH10937.1"/>
    <property type="molecule type" value="Genomic_DNA"/>
</dbReference>
<evidence type="ECO:0000313" key="4">
    <source>
        <dbReference type="EMBL" id="GFH13688.1"/>
    </source>
</evidence>
<reference evidence="3 5" key="1">
    <citation type="submission" date="2020-02" db="EMBL/GenBank/DDBJ databases">
        <title>Draft genome sequence of Haematococcus lacustris strain NIES-144.</title>
        <authorList>
            <person name="Morimoto D."/>
            <person name="Nakagawa S."/>
            <person name="Yoshida T."/>
            <person name="Sawayama S."/>
        </authorList>
    </citation>
    <scope>NUCLEOTIDE SEQUENCE [LARGE SCALE GENOMIC DNA]</scope>
    <source>
        <strain evidence="3 5">NIES-144</strain>
    </source>
</reference>
<keyword evidence="1" id="KW-1015">Disulfide bond</keyword>
<evidence type="ECO:0000259" key="2">
    <source>
        <dbReference type="Pfam" id="PF00085"/>
    </source>
</evidence>
<name>A0A699YKZ5_HAELA</name>
<evidence type="ECO:0000256" key="1">
    <source>
        <dbReference type="ARBA" id="ARBA00023157"/>
    </source>
</evidence>
<gene>
    <name evidence="3" type="ORF">HaLaN_06343</name>
    <name evidence="4" type="ORF">HaLaN_09622</name>
</gene>
<protein>
    <submittedName>
        <fullName evidence="3">Thioredoxin domain-containing protein</fullName>
    </submittedName>
</protein>
<dbReference type="InterPro" id="IPR013766">
    <property type="entry name" value="Thioredoxin_domain"/>
</dbReference>
<dbReference type="SUPFAM" id="SSF52833">
    <property type="entry name" value="Thioredoxin-like"/>
    <property type="match status" value="1"/>
</dbReference>
<dbReference type="Proteomes" id="UP000485058">
    <property type="component" value="Unassembled WGS sequence"/>
</dbReference>